<reference evidence="10" key="1">
    <citation type="journal article" date="2006" name="Mar. Ecol. Prog. Ser.">
        <title>Gene diversity and organization in rbcL-containing genome fragments from uncultivated Synechococcus in the Gulf of Mexico.</title>
        <authorList>
            <person name="John D.E."/>
            <person name="Wawrik B."/>
            <person name="Tabita F.R."/>
            <person name="Paul J.H."/>
        </authorList>
    </citation>
    <scope>NUCLEOTIDE SEQUENCE</scope>
</reference>
<proteinExistence type="inferred from homology"/>
<dbReference type="SUPFAM" id="SSF82689">
    <property type="entry name" value="Mechanosensitive channel protein MscS (YggB), C-terminal domain"/>
    <property type="match status" value="1"/>
</dbReference>
<comment type="subcellular location">
    <subcellularLocation>
        <location evidence="1">Cell membrane</location>
        <topology evidence="1">Multi-pass membrane protein</topology>
    </subcellularLocation>
</comment>
<dbReference type="PROSITE" id="PS01246">
    <property type="entry name" value="UPF0003"/>
    <property type="match status" value="1"/>
</dbReference>
<dbReference type="GO" id="GO:0055085">
    <property type="term" value="P:transmembrane transport"/>
    <property type="evidence" value="ECO:0007669"/>
    <property type="project" value="InterPro"/>
</dbReference>
<evidence type="ECO:0000256" key="1">
    <source>
        <dbReference type="ARBA" id="ARBA00004651"/>
    </source>
</evidence>
<dbReference type="Pfam" id="PF21082">
    <property type="entry name" value="MS_channel_3rd"/>
    <property type="match status" value="1"/>
</dbReference>
<dbReference type="AlphaFoldDB" id="Q0QKV4"/>
<evidence type="ECO:0000256" key="4">
    <source>
        <dbReference type="ARBA" id="ARBA00022692"/>
    </source>
</evidence>
<evidence type="ECO:0000256" key="3">
    <source>
        <dbReference type="ARBA" id="ARBA00022475"/>
    </source>
</evidence>
<accession>Q0QKV4</accession>
<dbReference type="InterPro" id="IPR010920">
    <property type="entry name" value="LSM_dom_sf"/>
</dbReference>
<dbReference type="InterPro" id="IPR023408">
    <property type="entry name" value="MscS_beta-dom_sf"/>
</dbReference>
<evidence type="ECO:0000259" key="8">
    <source>
        <dbReference type="Pfam" id="PF00924"/>
    </source>
</evidence>
<feature type="transmembrane region" description="Helical" evidence="7">
    <location>
        <begin position="20"/>
        <end position="36"/>
    </location>
</feature>
<dbReference type="SUPFAM" id="SSF50182">
    <property type="entry name" value="Sm-like ribonucleoproteins"/>
    <property type="match status" value="1"/>
</dbReference>
<dbReference type="Gene3D" id="3.30.70.100">
    <property type="match status" value="1"/>
</dbReference>
<feature type="transmembrane region" description="Helical" evidence="7">
    <location>
        <begin position="140"/>
        <end position="159"/>
    </location>
</feature>
<evidence type="ECO:0000256" key="6">
    <source>
        <dbReference type="ARBA" id="ARBA00023136"/>
    </source>
</evidence>
<feature type="transmembrane region" description="Helical" evidence="7">
    <location>
        <begin position="88"/>
        <end position="111"/>
    </location>
</feature>
<dbReference type="InterPro" id="IPR006685">
    <property type="entry name" value="MscS_channel_2nd"/>
</dbReference>
<name>Q0QKV4_9SYNE</name>
<dbReference type="EMBL" id="DQ325538">
    <property type="protein sequence ID" value="ABD96225.1"/>
    <property type="molecule type" value="Genomic_DNA"/>
</dbReference>
<dbReference type="PANTHER" id="PTHR43634">
    <property type="entry name" value="OW CONDUCTANCE MECHANOSENSITIVE CHANNEL"/>
    <property type="match status" value="1"/>
</dbReference>
<dbReference type="PANTHER" id="PTHR43634:SF2">
    <property type="entry name" value="LOW CONDUCTANCE MECHANOSENSITIVE CHANNEL YNAI"/>
    <property type="match status" value="1"/>
</dbReference>
<dbReference type="Gene3D" id="2.30.30.60">
    <property type="match status" value="1"/>
</dbReference>
<dbReference type="InterPro" id="IPR049278">
    <property type="entry name" value="MS_channel_C"/>
</dbReference>
<dbReference type="GO" id="GO:0005886">
    <property type="term" value="C:plasma membrane"/>
    <property type="evidence" value="ECO:0007669"/>
    <property type="project" value="UniProtKB-SubCell"/>
</dbReference>
<comment type="similarity">
    <text evidence="2">Belongs to the MscS (TC 1.A.23) family.</text>
</comment>
<sequence length="368" mass="41203">MEGLNRAELFKDAQFLQTPEGLLGGTVVLLLFWLLLRLLERWGTSSWSPVIRAVRRPLVLGFGLALFVGWIFGLLAHNLSALTERDVARLTTSIVLIVIGRALIVGGLKFLHSATFNRWLMREIENERERAMMVSLLDRIYSIVIVLVTFAAIMVAFGVSPTAVGAVLGGAGIGIGFGTQQISQNFLSGLMLFFNRPFAEGDWIKVSSFEGTVERIGWYHTRICTFDQRPLFIPNALFATTPIENPGRMYHRRIYEEISLRYEDLGCVSQIVRDVKQMLQQHPAIDQSKTILVNFNQWGSSSINVMIYAFTKTTDWSLWLDQQQDVFLKVADIVKAAGADFAFPSTTLYASPGFQSLQAAAPRSDTEQ</sequence>
<evidence type="ECO:0000256" key="5">
    <source>
        <dbReference type="ARBA" id="ARBA00022989"/>
    </source>
</evidence>
<dbReference type="InterPro" id="IPR011014">
    <property type="entry name" value="MscS_channel_TM-2"/>
</dbReference>
<evidence type="ECO:0000256" key="2">
    <source>
        <dbReference type="ARBA" id="ARBA00008017"/>
    </source>
</evidence>
<dbReference type="Gene3D" id="1.10.287.1260">
    <property type="match status" value="1"/>
</dbReference>
<dbReference type="Pfam" id="PF00924">
    <property type="entry name" value="MS_channel_2nd"/>
    <property type="match status" value="1"/>
</dbReference>
<feature type="domain" description="Mechanosensitive ion channel MscS" evidence="8">
    <location>
        <begin position="183"/>
        <end position="246"/>
    </location>
</feature>
<organism evidence="10">
    <name type="scientific">uncultured marine type-A Synechococcus GOM 3M9</name>
    <dbReference type="NCBI Taxonomy" id="364149"/>
    <lineage>
        <taxon>Bacteria</taxon>
        <taxon>Bacillati</taxon>
        <taxon>Cyanobacteriota</taxon>
        <taxon>Cyanophyceae</taxon>
        <taxon>Synechococcales</taxon>
        <taxon>Synechococcaceae</taxon>
        <taxon>Synechococcus</taxon>
        <taxon>environmental samples</taxon>
    </lineage>
</organism>
<evidence type="ECO:0000256" key="7">
    <source>
        <dbReference type="SAM" id="Phobius"/>
    </source>
</evidence>
<feature type="transmembrane region" description="Helical" evidence="7">
    <location>
        <begin position="57"/>
        <end position="76"/>
    </location>
</feature>
<keyword evidence="3" id="KW-1003">Cell membrane</keyword>
<keyword evidence="6 7" id="KW-0472">Membrane</keyword>
<dbReference type="InterPro" id="IPR045042">
    <property type="entry name" value="YnaI-like"/>
</dbReference>
<protein>
    <submittedName>
        <fullName evidence="10">MscS family mechanosensitive ion channel</fullName>
    </submittedName>
</protein>
<feature type="domain" description="Mechanosensitive ion channel MscS C-terminal" evidence="9">
    <location>
        <begin position="264"/>
        <end position="341"/>
    </location>
</feature>
<dbReference type="SUPFAM" id="SSF82861">
    <property type="entry name" value="Mechanosensitive channel protein MscS (YggB), transmembrane region"/>
    <property type="match status" value="1"/>
</dbReference>
<keyword evidence="4 7" id="KW-0812">Transmembrane</keyword>
<dbReference type="InterPro" id="IPR006686">
    <property type="entry name" value="MscS_channel_CS"/>
</dbReference>
<evidence type="ECO:0000313" key="10">
    <source>
        <dbReference type="EMBL" id="ABD96225.1"/>
    </source>
</evidence>
<evidence type="ECO:0000259" key="9">
    <source>
        <dbReference type="Pfam" id="PF21082"/>
    </source>
</evidence>
<dbReference type="InterPro" id="IPR011066">
    <property type="entry name" value="MscS_channel_C_sf"/>
</dbReference>
<keyword evidence="5 7" id="KW-1133">Transmembrane helix</keyword>